<dbReference type="AlphaFoldDB" id="A0A1F7X8W7"/>
<dbReference type="EMBL" id="MGFS01000028">
    <property type="protein sequence ID" value="OGM10818.1"/>
    <property type="molecule type" value="Genomic_DNA"/>
</dbReference>
<reference evidence="2 3" key="1">
    <citation type="journal article" date="2016" name="Nat. Commun.">
        <title>Thousands of microbial genomes shed light on interconnected biogeochemical processes in an aquifer system.</title>
        <authorList>
            <person name="Anantharaman K."/>
            <person name="Brown C.T."/>
            <person name="Hug L.A."/>
            <person name="Sharon I."/>
            <person name="Castelle C.J."/>
            <person name="Probst A.J."/>
            <person name="Thomas B.C."/>
            <person name="Singh A."/>
            <person name="Wilkins M.J."/>
            <person name="Karaoz U."/>
            <person name="Brodie E.L."/>
            <person name="Williams K.H."/>
            <person name="Hubbard S.S."/>
            <person name="Banfield J.F."/>
        </authorList>
    </citation>
    <scope>NUCLEOTIDE SEQUENCE [LARGE SCALE GENOMIC DNA]</scope>
</reference>
<dbReference type="Gene3D" id="3.30.1370.50">
    <property type="entry name" value="R3H-like domain"/>
    <property type="match status" value="1"/>
</dbReference>
<dbReference type="CDD" id="cd02644">
    <property type="entry name" value="R3H_jag"/>
    <property type="match status" value="1"/>
</dbReference>
<dbReference type="SMART" id="SM00393">
    <property type="entry name" value="R3H"/>
    <property type="match status" value="1"/>
</dbReference>
<dbReference type="PANTHER" id="PTHR35800:SF1">
    <property type="entry name" value="RNA-BINDING PROTEIN KHPB"/>
    <property type="match status" value="1"/>
</dbReference>
<protein>
    <recommendedName>
        <fullName evidence="1">R3H domain-containing protein</fullName>
    </recommendedName>
</protein>
<dbReference type="GO" id="GO:0003723">
    <property type="term" value="F:RNA binding"/>
    <property type="evidence" value="ECO:0007669"/>
    <property type="project" value="InterPro"/>
</dbReference>
<dbReference type="CDD" id="cd02414">
    <property type="entry name" value="KH-II_Jag"/>
    <property type="match status" value="1"/>
</dbReference>
<evidence type="ECO:0000313" key="3">
    <source>
        <dbReference type="Proteomes" id="UP000177053"/>
    </source>
</evidence>
<organism evidence="2 3">
    <name type="scientific">Candidatus Woesebacteria bacterium RBG_16_34_12</name>
    <dbReference type="NCBI Taxonomy" id="1802480"/>
    <lineage>
        <taxon>Bacteria</taxon>
        <taxon>Candidatus Woeseibacteriota</taxon>
    </lineage>
</organism>
<dbReference type="SUPFAM" id="SSF82708">
    <property type="entry name" value="R3H domain"/>
    <property type="match status" value="1"/>
</dbReference>
<dbReference type="InterPro" id="IPR001374">
    <property type="entry name" value="R3H_dom"/>
</dbReference>
<name>A0A1F7X8W7_9BACT</name>
<dbReference type="Proteomes" id="UP000177053">
    <property type="component" value="Unassembled WGS sequence"/>
</dbReference>
<accession>A0A1F7X8W7</accession>
<dbReference type="InterPro" id="IPR034079">
    <property type="entry name" value="R3H_KhpB"/>
</dbReference>
<dbReference type="InterPro" id="IPR036867">
    <property type="entry name" value="R3H_dom_sf"/>
</dbReference>
<dbReference type="InterPro" id="IPR039247">
    <property type="entry name" value="KhpB"/>
</dbReference>
<comment type="caution">
    <text evidence="2">The sequence shown here is derived from an EMBL/GenBank/DDBJ whole genome shotgun (WGS) entry which is preliminary data.</text>
</comment>
<dbReference type="PROSITE" id="PS51061">
    <property type="entry name" value="R3H"/>
    <property type="match status" value="1"/>
</dbReference>
<proteinExistence type="predicted"/>
<evidence type="ECO:0000313" key="2">
    <source>
        <dbReference type="EMBL" id="OGM10818.1"/>
    </source>
</evidence>
<dbReference type="Gene3D" id="3.30.300.20">
    <property type="match status" value="1"/>
</dbReference>
<dbReference type="PANTHER" id="PTHR35800">
    <property type="entry name" value="PROTEIN JAG"/>
    <property type="match status" value="1"/>
</dbReference>
<dbReference type="InterPro" id="IPR015946">
    <property type="entry name" value="KH_dom-like_a/b"/>
</dbReference>
<sequence length="161" mass="18629">MKKNKQNKQNIEIVEKITNELFSLLQIKAKFEVKPDEENDAILLQINTQDEAGLLIGTRGETLNSIQTIIGMIFRKRTGEWKRILVNVADWREKQTDRLTQLATQTAERVKSSQQPQPLYNLTPSQRRVVHLVLASDKEVETESKGEGKERYLIIKPKMEE</sequence>
<dbReference type="Pfam" id="PF01424">
    <property type="entry name" value="R3H"/>
    <property type="match status" value="1"/>
</dbReference>
<feature type="domain" description="R3H" evidence="1">
    <location>
        <begin position="93"/>
        <end position="159"/>
    </location>
</feature>
<evidence type="ECO:0000259" key="1">
    <source>
        <dbReference type="PROSITE" id="PS51061"/>
    </source>
</evidence>
<dbReference type="Pfam" id="PF13083">
    <property type="entry name" value="KH_KhpA-B"/>
    <property type="match status" value="1"/>
</dbReference>
<dbReference type="InterPro" id="IPR038008">
    <property type="entry name" value="Jag_KH"/>
</dbReference>
<gene>
    <name evidence="2" type="ORF">A2Z22_02950</name>
</gene>